<protein>
    <submittedName>
        <fullName evidence="1">Uncharacterized protein</fullName>
    </submittedName>
</protein>
<dbReference type="AlphaFoldDB" id="A0AAN9P0X5"/>
<evidence type="ECO:0000313" key="1">
    <source>
        <dbReference type="EMBL" id="KAK7382375.1"/>
    </source>
</evidence>
<dbReference type="EMBL" id="JAYMYR010000001">
    <property type="protein sequence ID" value="KAK7382375.1"/>
    <property type="molecule type" value="Genomic_DNA"/>
</dbReference>
<gene>
    <name evidence="1" type="ORF">VNO80_01226</name>
</gene>
<reference evidence="1 2" key="1">
    <citation type="submission" date="2024-01" db="EMBL/GenBank/DDBJ databases">
        <title>The genomes of 5 underutilized Papilionoideae crops provide insights into root nodulation and disease resistanc.</title>
        <authorList>
            <person name="Jiang F."/>
        </authorList>
    </citation>
    <scope>NUCLEOTIDE SEQUENCE [LARGE SCALE GENOMIC DNA]</scope>
    <source>
        <strain evidence="1">JINMINGXINNONG_FW02</strain>
        <tissue evidence="1">Leaves</tissue>
    </source>
</reference>
<accession>A0AAN9P0X5</accession>
<sequence length="105" mass="11665">MILLGIQAGRGKGKDTLQYLNDIKNPKGSLPLCHIFLCRLIQKDSIKEISDDELTSYVKEALTLRQSSTMELLKLLKDIIDDQMERPGGIAQISHGDLSAKGKKI</sequence>
<organism evidence="1 2">
    <name type="scientific">Phaseolus coccineus</name>
    <name type="common">Scarlet runner bean</name>
    <name type="synonym">Phaseolus multiflorus</name>
    <dbReference type="NCBI Taxonomy" id="3886"/>
    <lineage>
        <taxon>Eukaryota</taxon>
        <taxon>Viridiplantae</taxon>
        <taxon>Streptophyta</taxon>
        <taxon>Embryophyta</taxon>
        <taxon>Tracheophyta</taxon>
        <taxon>Spermatophyta</taxon>
        <taxon>Magnoliopsida</taxon>
        <taxon>eudicotyledons</taxon>
        <taxon>Gunneridae</taxon>
        <taxon>Pentapetalae</taxon>
        <taxon>rosids</taxon>
        <taxon>fabids</taxon>
        <taxon>Fabales</taxon>
        <taxon>Fabaceae</taxon>
        <taxon>Papilionoideae</taxon>
        <taxon>50 kb inversion clade</taxon>
        <taxon>NPAAA clade</taxon>
        <taxon>indigoferoid/millettioid clade</taxon>
        <taxon>Phaseoleae</taxon>
        <taxon>Phaseolus</taxon>
    </lineage>
</organism>
<proteinExistence type="predicted"/>
<name>A0AAN9P0X5_PHACN</name>
<evidence type="ECO:0000313" key="2">
    <source>
        <dbReference type="Proteomes" id="UP001374584"/>
    </source>
</evidence>
<keyword evidence="2" id="KW-1185">Reference proteome</keyword>
<comment type="caution">
    <text evidence="1">The sequence shown here is derived from an EMBL/GenBank/DDBJ whole genome shotgun (WGS) entry which is preliminary data.</text>
</comment>
<dbReference type="Proteomes" id="UP001374584">
    <property type="component" value="Unassembled WGS sequence"/>
</dbReference>